<organism evidence="2 3">
    <name type="scientific">Motilibacter peucedani</name>
    <dbReference type="NCBI Taxonomy" id="598650"/>
    <lineage>
        <taxon>Bacteria</taxon>
        <taxon>Bacillati</taxon>
        <taxon>Actinomycetota</taxon>
        <taxon>Actinomycetes</taxon>
        <taxon>Motilibacterales</taxon>
        <taxon>Motilibacteraceae</taxon>
        <taxon>Motilibacter</taxon>
    </lineage>
</organism>
<keyword evidence="1" id="KW-1133">Transmembrane helix</keyword>
<feature type="transmembrane region" description="Helical" evidence="1">
    <location>
        <begin position="17"/>
        <end position="38"/>
    </location>
</feature>
<dbReference type="AlphaFoldDB" id="A0A420XSA8"/>
<protein>
    <submittedName>
        <fullName evidence="2">Prepilin-type N-terminal cleavage/methylation domain-containing protein</fullName>
    </submittedName>
</protein>
<dbReference type="Proteomes" id="UP000281955">
    <property type="component" value="Unassembled WGS sequence"/>
</dbReference>
<dbReference type="SUPFAM" id="SSF49452">
    <property type="entry name" value="Starch-binding domain-like"/>
    <property type="match status" value="1"/>
</dbReference>
<dbReference type="InParanoid" id="A0A420XSA8"/>
<keyword evidence="1" id="KW-0472">Membrane</keyword>
<dbReference type="RefSeq" id="WP_121192750.1">
    <property type="nucleotide sequence ID" value="NZ_RBWV01000010.1"/>
</dbReference>
<dbReference type="InterPro" id="IPR013784">
    <property type="entry name" value="Carb-bd-like_fold"/>
</dbReference>
<evidence type="ECO:0000256" key="1">
    <source>
        <dbReference type="SAM" id="Phobius"/>
    </source>
</evidence>
<dbReference type="GO" id="GO:0030246">
    <property type="term" value="F:carbohydrate binding"/>
    <property type="evidence" value="ECO:0007669"/>
    <property type="project" value="InterPro"/>
</dbReference>
<dbReference type="Gene3D" id="2.60.40.1120">
    <property type="entry name" value="Carboxypeptidase-like, regulatory domain"/>
    <property type="match status" value="1"/>
</dbReference>
<comment type="caution">
    <text evidence="2">The sequence shown here is derived from an EMBL/GenBank/DDBJ whole genome shotgun (WGS) entry which is preliminary data.</text>
</comment>
<name>A0A420XSA8_9ACTN</name>
<proteinExistence type="predicted"/>
<dbReference type="InterPro" id="IPR012902">
    <property type="entry name" value="N_methyl_site"/>
</dbReference>
<evidence type="ECO:0000313" key="3">
    <source>
        <dbReference type="Proteomes" id="UP000281955"/>
    </source>
</evidence>
<sequence length="393" mass="39721">MKLAATRSDDGFSLVEVLWAMVIFGVVSTAVISTVLVTQTRTLDNTRRSQASSVASTTVDTLRAQAAGNGFRDTLRTTGRTTKDVTVNGSVYHVVTDTVWQTRSQAASGCGAAVDRSYVQAHVQVTWDRMGSTQPVRADTILTPLAGTYDDTLGSICLKVTDHNGAPVAGATAVLDGSATQVTTAQGVTLFPYLTAGNHSVSVSGSDLVTRQGATATAATAAVTAGATTSIPLDMDHAAAVQLVGTNLLPASVNVALTASNSGMSPTWRAMGTLTRTPGDSTLLTGLYPFANGYALSVGACTTPSVPAAQTPAGAIGSVALPKVTLTTTASVVTATYCPGPGPGPGPGQTVVSIPVTPNVPTTVALWPGSWTLAGATSKPVTLAAGDTTSVQL</sequence>
<dbReference type="EMBL" id="RBWV01000010">
    <property type="protein sequence ID" value="RKS77754.1"/>
    <property type="molecule type" value="Genomic_DNA"/>
</dbReference>
<dbReference type="Pfam" id="PF07963">
    <property type="entry name" value="N_methyl"/>
    <property type="match status" value="1"/>
</dbReference>
<dbReference type="OrthoDB" id="5244741at2"/>
<keyword evidence="3" id="KW-1185">Reference proteome</keyword>
<gene>
    <name evidence="2" type="ORF">CLV35_1452</name>
</gene>
<accession>A0A420XSA8</accession>
<evidence type="ECO:0000313" key="2">
    <source>
        <dbReference type="EMBL" id="RKS77754.1"/>
    </source>
</evidence>
<dbReference type="NCBIfam" id="TIGR02532">
    <property type="entry name" value="IV_pilin_GFxxxE"/>
    <property type="match status" value="1"/>
</dbReference>
<keyword evidence="1" id="KW-0812">Transmembrane</keyword>
<reference evidence="2 3" key="1">
    <citation type="submission" date="2018-10" db="EMBL/GenBank/DDBJ databases">
        <title>Genomic Encyclopedia of Archaeal and Bacterial Type Strains, Phase II (KMG-II): from individual species to whole genera.</title>
        <authorList>
            <person name="Goeker M."/>
        </authorList>
    </citation>
    <scope>NUCLEOTIDE SEQUENCE [LARGE SCALE GENOMIC DNA]</scope>
    <source>
        <strain evidence="2 3">RP-AC37</strain>
    </source>
</reference>